<feature type="region of interest" description="Disordered" evidence="1">
    <location>
        <begin position="29"/>
        <end position="69"/>
    </location>
</feature>
<gene>
    <name evidence="2" type="ORF">BOTBODRAFT_642729</name>
</gene>
<dbReference type="EMBL" id="KL198078">
    <property type="protein sequence ID" value="KDQ09493.1"/>
    <property type="molecule type" value="Genomic_DNA"/>
</dbReference>
<sequence length="140" mass="15987">MSQPSQAPTDYRSTIAGVIRSAGHLQHAGFELGDSKVRPSPLPPYRQERERSHEGANQSQQRSLDPLTQSTTIHLVVENQPSTDQPVRLLKAIRPITLRSIVSTWTWTWVLYEDHTDDDWYGAITDVLPFEQYVQPHIKD</sequence>
<protein>
    <submittedName>
        <fullName evidence="2">Uncharacterized protein</fullName>
    </submittedName>
</protein>
<evidence type="ECO:0000256" key="1">
    <source>
        <dbReference type="SAM" id="MobiDB-lite"/>
    </source>
</evidence>
<dbReference type="Proteomes" id="UP000027195">
    <property type="component" value="Unassembled WGS sequence"/>
</dbReference>
<feature type="compositionally biased region" description="Polar residues" evidence="1">
    <location>
        <begin position="55"/>
        <end position="69"/>
    </location>
</feature>
<name>A0A067M156_BOTB1</name>
<proteinExistence type="predicted"/>
<reference evidence="3" key="1">
    <citation type="journal article" date="2014" name="Proc. Natl. Acad. Sci. U.S.A.">
        <title>Extensive sampling of basidiomycete genomes demonstrates inadequacy of the white-rot/brown-rot paradigm for wood decay fungi.</title>
        <authorList>
            <person name="Riley R."/>
            <person name="Salamov A.A."/>
            <person name="Brown D.W."/>
            <person name="Nagy L.G."/>
            <person name="Floudas D."/>
            <person name="Held B.W."/>
            <person name="Levasseur A."/>
            <person name="Lombard V."/>
            <person name="Morin E."/>
            <person name="Otillar R."/>
            <person name="Lindquist E.A."/>
            <person name="Sun H."/>
            <person name="LaButti K.M."/>
            <person name="Schmutz J."/>
            <person name="Jabbour D."/>
            <person name="Luo H."/>
            <person name="Baker S.E."/>
            <person name="Pisabarro A.G."/>
            <person name="Walton J.D."/>
            <person name="Blanchette R.A."/>
            <person name="Henrissat B."/>
            <person name="Martin F."/>
            <person name="Cullen D."/>
            <person name="Hibbett D.S."/>
            <person name="Grigoriev I.V."/>
        </authorList>
    </citation>
    <scope>NUCLEOTIDE SEQUENCE [LARGE SCALE GENOMIC DNA]</scope>
    <source>
        <strain evidence="3">FD-172 SS1</strain>
    </source>
</reference>
<dbReference type="InParanoid" id="A0A067M156"/>
<evidence type="ECO:0000313" key="2">
    <source>
        <dbReference type="EMBL" id="KDQ09493.1"/>
    </source>
</evidence>
<organism evidence="2 3">
    <name type="scientific">Botryobasidium botryosum (strain FD-172 SS1)</name>
    <dbReference type="NCBI Taxonomy" id="930990"/>
    <lineage>
        <taxon>Eukaryota</taxon>
        <taxon>Fungi</taxon>
        <taxon>Dikarya</taxon>
        <taxon>Basidiomycota</taxon>
        <taxon>Agaricomycotina</taxon>
        <taxon>Agaricomycetes</taxon>
        <taxon>Cantharellales</taxon>
        <taxon>Botryobasidiaceae</taxon>
        <taxon>Botryobasidium</taxon>
    </lineage>
</organism>
<keyword evidence="3" id="KW-1185">Reference proteome</keyword>
<dbReference type="HOGENOM" id="CLU_1834842_0_0_1"/>
<accession>A0A067M156</accession>
<dbReference type="AlphaFoldDB" id="A0A067M156"/>
<evidence type="ECO:0000313" key="3">
    <source>
        <dbReference type="Proteomes" id="UP000027195"/>
    </source>
</evidence>